<evidence type="ECO:0000259" key="1">
    <source>
        <dbReference type="PROSITE" id="PS50943"/>
    </source>
</evidence>
<dbReference type="RefSeq" id="WP_170159438.1">
    <property type="nucleotide sequence ID" value="NZ_QQAV01000010.1"/>
</dbReference>
<evidence type="ECO:0000313" key="2">
    <source>
        <dbReference type="EMBL" id="RDI20710.1"/>
    </source>
</evidence>
<dbReference type="InterPro" id="IPR001387">
    <property type="entry name" value="Cro/C1-type_HTH"/>
</dbReference>
<protein>
    <submittedName>
        <fullName evidence="2">Transcriptional regulator with XRE-family HTH domain</fullName>
    </submittedName>
</protein>
<dbReference type="PROSITE" id="PS50943">
    <property type="entry name" value="HTH_CROC1"/>
    <property type="match status" value="1"/>
</dbReference>
<reference evidence="2 3" key="1">
    <citation type="submission" date="2018-07" db="EMBL/GenBank/DDBJ databases">
        <title>Genomic Encyclopedia of Type Strains, Phase IV (KMG-IV): sequencing the most valuable type-strain genomes for metagenomic binning, comparative biology and taxonomic classification.</title>
        <authorList>
            <person name="Goeker M."/>
        </authorList>
    </citation>
    <scope>NUCLEOTIDE SEQUENCE [LARGE SCALE GENOMIC DNA]</scope>
    <source>
        <strain evidence="2 3">DSM 21352</strain>
    </source>
</reference>
<dbReference type="CDD" id="cd00093">
    <property type="entry name" value="HTH_XRE"/>
    <property type="match status" value="1"/>
</dbReference>
<keyword evidence="3" id="KW-1185">Reference proteome</keyword>
<dbReference type="Proteomes" id="UP000255265">
    <property type="component" value="Unassembled WGS sequence"/>
</dbReference>
<evidence type="ECO:0000313" key="3">
    <source>
        <dbReference type="Proteomes" id="UP000255265"/>
    </source>
</evidence>
<dbReference type="GO" id="GO:0003677">
    <property type="term" value="F:DNA binding"/>
    <property type="evidence" value="ECO:0007669"/>
    <property type="project" value="InterPro"/>
</dbReference>
<dbReference type="SUPFAM" id="SSF47413">
    <property type="entry name" value="lambda repressor-like DNA-binding domains"/>
    <property type="match status" value="1"/>
</dbReference>
<dbReference type="InterPro" id="IPR010982">
    <property type="entry name" value="Lambda_DNA-bd_dom_sf"/>
</dbReference>
<feature type="domain" description="HTH cro/C1-type" evidence="1">
    <location>
        <begin position="8"/>
        <end position="61"/>
    </location>
</feature>
<gene>
    <name evidence="2" type="ORF">DFR41_110118</name>
</gene>
<comment type="caution">
    <text evidence="2">The sequence shown here is derived from an EMBL/GenBank/DDBJ whole genome shotgun (WGS) entry which is preliminary data.</text>
</comment>
<accession>A0A370F8J1</accession>
<proteinExistence type="predicted"/>
<dbReference type="AlphaFoldDB" id="A0A370F8J1"/>
<sequence length="112" mass="11677">MPDFSSRLVEVRKDRGLNQAEFGALGGVTKDSQLNYEKGVRKPDAAYLEALASTGVDVGYLITGQHSGAALTADQAALLRAYAGADEDARAALRLLAERVGGTVAIGRKGEG</sequence>
<dbReference type="SMART" id="SM00530">
    <property type="entry name" value="HTH_XRE"/>
    <property type="match status" value="1"/>
</dbReference>
<dbReference type="EMBL" id="QQAV01000010">
    <property type="protein sequence ID" value="RDI20710.1"/>
    <property type="molecule type" value="Genomic_DNA"/>
</dbReference>
<dbReference type="Pfam" id="PF01381">
    <property type="entry name" value="HTH_3"/>
    <property type="match status" value="1"/>
</dbReference>
<name>A0A370F8J1_9BURK</name>
<dbReference type="Gene3D" id="1.10.260.40">
    <property type="entry name" value="lambda repressor-like DNA-binding domains"/>
    <property type="match status" value="1"/>
</dbReference>
<organism evidence="2 3">
    <name type="scientific">Pseudacidovorax intermedius</name>
    <dbReference type="NCBI Taxonomy" id="433924"/>
    <lineage>
        <taxon>Bacteria</taxon>
        <taxon>Pseudomonadati</taxon>
        <taxon>Pseudomonadota</taxon>
        <taxon>Betaproteobacteria</taxon>
        <taxon>Burkholderiales</taxon>
        <taxon>Comamonadaceae</taxon>
        <taxon>Pseudacidovorax</taxon>
    </lineage>
</organism>